<dbReference type="Proteomes" id="UP000436047">
    <property type="component" value="Unassembled WGS sequence"/>
</dbReference>
<accession>A0A6N7WGN1</accession>
<evidence type="ECO:0000256" key="1">
    <source>
        <dbReference type="SAM" id="Phobius"/>
    </source>
</evidence>
<proteinExistence type="predicted"/>
<gene>
    <name evidence="2" type="ORF">FYJ45_11155</name>
</gene>
<evidence type="ECO:0000313" key="2">
    <source>
        <dbReference type="EMBL" id="MSS88834.1"/>
    </source>
</evidence>
<reference evidence="2 3" key="1">
    <citation type="submission" date="2019-08" db="EMBL/GenBank/DDBJ databases">
        <title>In-depth cultivation of the pig gut microbiome towards novel bacterial diversity and tailored functional studies.</title>
        <authorList>
            <person name="Wylensek D."/>
            <person name="Hitch T.C.A."/>
            <person name="Clavel T."/>
        </authorList>
    </citation>
    <scope>NUCLEOTIDE SEQUENCE [LARGE SCALE GENOMIC DNA]</scope>
    <source>
        <strain evidence="2 3">WCA-389-WT-23B</strain>
    </source>
</reference>
<dbReference type="GeneID" id="86053612"/>
<dbReference type="AlphaFoldDB" id="A0A6N7WGN1"/>
<comment type="caution">
    <text evidence="2">The sequence shown here is derived from an EMBL/GenBank/DDBJ whole genome shotgun (WGS) entry which is preliminary data.</text>
</comment>
<sequence length="320" mass="35390">MDGKTPETGKKKKSLLIFSCICAVGICVLIAYIVNILTPLDRILDYRVQVKAQEGGALEITYQYRWKVLNDSKEGPLTWVSLGIPNSRCELLGYTGAISGLKNGFYGDGLIKFELDRAYKKGEVAEFGFTIRQEDMLCRNKKAGGLPFYDFMPGWFNEIAVEHYLFVWEDGTYVMETNADRKEGGFYVWEGELKEGERRHMKVYCDKETFRDANMVEWAPVSDSPGEKKTLDPAAIIFILLCTGYIGYQAAWGKDWYANGRGFWGRGRRSGGHGGHGGCACACAGCACACACAGGGRAGCSKKDFYYTAEEPSLTEGGAH</sequence>
<evidence type="ECO:0000313" key="3">
    <source>
        <dbReference type="Proteomes" id="UP000436047"/>
    </source>
</evidence>
<protein>
    <recommendedName>
        <fullName evidence="4">DUF2207 domain-containing protein</fullName>
    </recommendedName>
</protein>
<feature type="transmembrane region" description="Helical" evidence="1">
    <location>
        <begin position="15"/>
        <end position="34"/>
    </location>
</feature>
<evidence type="ECO:0008006" key="4">
    <source>
        <dbReference type="Google" id="ProtNLM"/>
    </source>
</evidence>
<keyword evidence="3" id="KW-1185">Reference proteome</keyword>
<dbReference type="EMBL" id="VUMI01000015">
    <property type="protein sequence ID" value="MSS88834.1"/>
    <property type="molecule type" value="Genomic_DNA"/>
</dbReference>
<keyword evidence="1" id="KW-1133">Transmembrane helix</keyword>
<keyword evidence="1" id="KW-0472">Membrane</keyword>
<name>A0A6N7WGN1_9FIRM</name>
<keyword evidence="1" id="KW-0812">Transmembrane</keyword>
<organism evidence="2 3">
    <name type="scientific">Eisenbergiella porci</name>
    <dbReference type="NCBI Taxonomy" id="2652274"/>
    <lineage>
        <taxon>Bacteria</taxon>
        <taxon>Bacillati</taxon>
        <taxon>Bacillota</taxon>
        <taxon>Clostridia</taxon>
        <taxon>Lachnospirales</taxon>
        <taxon>Lachnospiraceae</taxon>
        <taxon>Eisenbergiella</taxon>
    </lineage>
</organism>
<dbReference type="RefSeq" id="WP_154464641.1">
    <property type="nucleotide sequence ID" value="NZ_JAXDZL010000210.1"/>
</dbReference>